<dbReference type="EMBL" id="KL584983">
    <property type="protein sequence ID" value="KEQ83779.1"/>
    <property type="molecule type" value="Genomic_DNA"/>
</dbReference>
<organism evidence="1 2">
    <name type="scientific">Aureobasidium pullulans EXF-150</name>
    <dbReference type="NCBI Taxonomy" id="1043002"/>
    <lineage>
        <taxon>Eukaryota</taxon>
        <taxon>Fungi</taxon>
        <taxon>Dikarya</taxon>
        <taxon>Ascomycota</taxon>
        <taxon>Pezizomycotina</taxon>
        <taxon>Dothideomycetes</taxon>
        <taxon>Dothideomycetidae</taxon>
        <taxon>Dothideales</taxon>
        <taxon>Saccotheciaceae</taxon>
        <taxon>Aureobasidium</taxon>
    </lineage>
</organism>
<dbReference type="GeneID" id="40741760"/>
<sequence>MGCLSAIFVRSDDSRDCHNIHGRKYLGNTDRNLVGTQARTVNVLSTTLMLFLRCSHAYTTKIYTPKCDRRTYAMYDRIVVVGLYPQDTTSRDEWTFATFMNSFNFDTYKWGGMDSSPLSHSAPLTANTWNGQDWQQLTRLGAGILAIHAV</sequence>
<evidence type="ECO:0000313" key="1">
    <source>
        <dbReference type="EMBL" id="KEQ83779.1"/>
    </source>
</evidence>
<name>A0A074XJA0_AURPU</name>
<keyword evidence="2" id="KW-1185">Reference proteome</keyword>
<protein>
    <submittedName>
        <fullName evidence="1">Uncharacterized protein</fullName>
    </submittedName>
</protein>
<proteinExistence type="predicted"/>
<reference evidence="1 2" key="1">
    <citation type="journal article" date="2014" name="BMC Genomics">
        <title>Genome sequencing of four Aureobasidium pullulans varieties: biotechnological potential, stress tolerance, and description of new species.</title>
        <authorList>
            <person name="Gostin Ar C."/>
            <person name="Ohm R.A."/>
            <person name="Kogej T."/>
            <person name="Sonjak S."/>
            <person name="Turk M."/>
            <person name="Zajc J."/>
            <person name="Zalar P."/>
            <person name="Grube M."/>
            <person name="Sun H."/>
            <person name="Han J."/>
            <person name="Sharma A."/>
            <person name="Chiniquy J."/>
            <person name="Ngan C.Y."/>
            <person name="Lipzen A."/>
            <person name="Barry K."/>
            <person name="Grigoriev I.V."/>
            <person name="Gunde-Cimerman N."/>
        </authorList>
    </citation>
    <scope>NUCLEOTIDE SEQUENCE [LARGE SCALE GENOMIC DNA]</scope>
    <source>
        <strain evidence="1 2">EXF-150</strain>
    </source>
</reference>
<dbReference type="AlphaFoldDB" id="A0A074XJA0"/>
<accession>A0A074XJA0</accession>
<gene>
    <name evidence="1" type="ORF">M438DRAFT_22160</name>
</gene>
<dbReference type="Proteomes" id="UP000030706">
    <property type="component" value="Unassembled WGS sequence"/>
</dbReference>
<evidence type="ECO:0000313" key="2">
    <source>
        <dbReference type="Proteomes" id="UP000030706"/>
    </source>
</evidence>
<dbReference type="HOGENOM" id="CLU_1740132_0_0_1"/>
<dbReference type="RefSeq" id="XP_029759966.1">
    <property type="nucleotide sequence ID" value="XM_029899454.1"/>
</dbReference>